<dbReference type="GO" id="GO:0046872">
    <property type="term" value="F:metal ion binding"/>
    <property type="evidence" value="ECO:0007669"/>
    <property type="project" value="UniProtKB-KW"/>
</dbReference>
<dbReference type="PANTHER" id="PTHR43498">
    <property type="entry name" value="FERREDOXIN:COB-COM HETERODISULFIDE REDUCTASE SUBUNIT A"/>
    <property type="match status" value="1"/>
</dbReference>
<dbReference type="SUPFAM" id="SSF51905">
    <property type="entry name" value="FAD/NAD(P)-binding domain"/>
    <property type="match status" value="1"/>
</dbReference>
<name>A0A532V0U2_UNCL8</name>
<keyword evidence="3" id="KW-0560">Oxidoreductase</keyword>
<evidence type="ECO:0000256" key="2">
    <source>
        <dbReference type="ARBA" id="ARBA00022723"/>
    </source>
</evidence>
<sequence length="423" mass="46225">MEISGNGDQITADILVVGGGIAGITAAIEASEIGKSAVLVEKEPFLGGRVAKMNQYFPKLCPPLCGLEINFKRLRFNDQVKIMTLTTVEEVTGKPGDFEITLKVEPRYVKDDSPDFDEYVEACPIEVPNQDNFGIDMHKAVYLPQMAYPSIYAVDPSVVNDDKFKSWAKGCKTDIFDLDMKPETVKVKAAAIIWATGWQPYDAAKIDNLGFGKHDNVVTNVIFERLASADGPTQGKIQRPSDNAEIKKIGFVQCAGSRDENHLPYCSAVCCAASIKQANYVREQHPEAEIHIFYIDVRTPGRLEDFYASTDEDEKIFFHRGKVAEVREVSGSKNLIVAAENTLTGKITEMEMDMVVLATGMVPNSVECKPPVDAIMDDWGFLSSDTSSGVVGAGVASRPFDVAASVQDATGSVLKALQMMNRS</sequence>
<gene>
    <name evidence="6" type="ORF">CEE37_07435</name>
</gene>
<dbReference type="Proteomes" id="UP000319619">
    <property type="component" value="Unassembled WGS sequence"/>
</dbReference>
<keyword evidence="4" id="KW-0408">Iron</keyword>
<dbReference type="InterPro" id="IPR039650">
    <property type="entry name" value="HdrA-like"/>
</dbReference>
<keyword evidence="2" id="KW-0479">Metal-binding</keyword>
<dbReference type="EMBL" id="NJBN01000004">
    <property type="protein sequence ID" value="TKJ40788.1"/>
    <property type="molecule type" value="Genomic_DNA"/>
</dbReference>
<accession>A0A532V0U2</accession>
<dbReference type="InterPro" id="IPR036188">
    <property type="entry name" value="FAD/NAD-bd_sf"/>
</dbReference>
<dbReference type="AlphaFoldDB" id="A0A532V0U2"/>
<evidence type="ECO:0000256" key="4">
    <source>
        <dbReference type="ARBA" id="ARBA00023004"/>
    </source>
</evidence>
<dbReference type="PANTHER" id="PTHR43498:SF1">
    <property type="entry name" value="COB--COM HETERODISULFIDE REDUCTASE IRON-SULFUR SUBUNIT A"/>
    <property type="match status" value="1"/>
</dbReference>
<dbReference type="GO" id="GO:0016491">
    <property type="term" value="F:oxidoreductase activity"/>
    <property type="evidence" value="ECO:0007669"/>
    <property type="project" value="UniProtKB-KW"/>
</dbReference>
<dbReference type="PRINTS" id="PR00368">
    <property type="entry name" value="FADPNR"/>
</dbReference>
<organism evidence="6 7">
    <name type="scientific">candidate division LCP-89 bacterium B3_LCP</name>
    <dbReference type="NCBI Taxonomy" id="2012998"/>
    <lineage>
        <taxon>Bacteria</taxon>
        <taxon>Pseudomonadati</taxon>
        <taxon>Bacteria division LCP-89</taxon>
    </lineage>
</organism>
<dbReference type="Gene3D" id="3.50.50.60">
    <property type="entry name" value="FAD/NAD(P)-binding domain"/>
    <property type="match status" value="1"/>
</dbReference>
<keyword evidence="1" id="KW-0004">4Fe-4S</keyword>
<evidence type="ECO:0000256" key="5">
    <source>
        <dbReference type="ARBA" id="ARBA00023014"/>
    </source>
</evidence>
<comment type="caution">
    <text evidence="6">The sequence shown here is derived from an EMBL/GenBank/DDBJ whole genome shotgun (WGS) entry which is preliminary data.</text>
</comment>
<keyword evidence="5" id="KW-0411">Iron-sulfur</keyword>
<protein>
    <submittedName>
        <fullName evidence="6">Heterodisulfide reductase subunit A</fullName>
    </submittedName>
</protein>
<dbReference type="GO" id="GO:0051539">
    <property type="term" value="F:4 iron, 4 sulfur cluster binding"/>
    <property type="evidence" value="ECO:0007669"/>
    <property type="project" value="UniProtKB-KW"/>
</dbReference>
<evidence type="ECO:0000256" key="3">
    <source>
        <dbReference type="ARBA" id="ARBA00023002"/>
    </source>
</evidence>
<evidence type="ECO:0000256" key="1">
    <source>
        <dbReference type="ARBA" id="ARBA00022485"/>
    </source>
</evidence>
<proteinExistence type="predicted"/>
<reference evidence="6 7" key="1">
    <citation type="submission" date="2017-06" db="EMBL/GenBank/DDBJ databases">
        <title>Novel microbial phyla capable of carbon fixation and sulfur reduction in deep-sea sediments.</title>
        <authorList>
            <person name="Huang J."/>
            <person name="Baker B."/>
            <person name="Wang Y."/>
        </authorList>
    </citation>
    <scope>NUCLEOTIDE SEQUENCE [LARGE SCALE GENOMIC DNA]</scope>
    <source>
        <strain evidence="6">B3_LCP</strain>
    </source>
</reference>
<dbReference type="Pfam" id="PF12831">
    <property type="entry name" value="FAD_oxidored"/>
    <property type="match status" value="1"/>
</dbReference>
<evidence type="ECO:0000313" key="6">
    <source>
        <dbReference type="EMBL" id="TKJ40788.1"/>
    </source>
</evidence>
<evidence type="ECO:0000313" key="7">
    <source>
        <dbReference type="Proteomes" id="UP000319619"/>
    </source>
</evidence>